<reference evidence="1" key="1">
    <citation type="journal article" date="2023" name="Mol. Phylogenet. Evol.">
        <title>Genome-scale phylogeny and comparative genomics of the fungal order Sordariales.</title>
        <authorList>
            <person name="Hensen N."/>
            <person name="Bonometti L."/>
            <person name="Westerberg I."/>
            <person name="Brannstrom I.O."/>
            <person name="Guillou S."/>
            <person name="Cros-Aarteil S."/>
            <person name="Calhoun S."/>
            <person name="Haridas S."/>
            <person name="Kuo A."/>
            <person name="Mondo S."/>
            <person name="Pangilinan J."/>
            <person name="Riley R."/>
            <person name="LaButti K."/>
            <person name="Andreopoulos B."/>
            <person name="Lipzen A."/>
            <person name="Chen C."/>
            <person name="Yan M."/>
            <person name="Daum C."/>
            <person name="Ng V."/>
            <person name="Clum A."/>
            <person name="Steindorff A."/>
            <person name="Ohm R.A."/>
            <person name="Martin F."/>
            <person name="Silar P."/>
            <person name="Natvig D.O."/>
            <person name="Lalanne C."/>
            <person name="Gautier V."/>
            <person name="Ament-Velasquez S.L."/>
            <person name="Kruys A."/>
            <person name="Hutchinson M.I."/>
            <person name="Powell A.J."/>
            <person name="Barry K."/>
            <person name="Miller A.N."/>
            <person name="Grigoriev I.V."/>
            <person name="Debuchy R."/>
            <person name="Gladieux P."/>
            <person name="Hiltunen Thoren M."/>
            <person name="Johannesson H."/>
        </authorList>
    </citation>
    <scope>NUCLEOTIDE SEQUENCE</scope>
    <source>
        <strain evidence="1">CBS 990.96</strain>
    </source>
</reference>
<accession>A0AAN7BZD5</accession>
<evidence type="ECO:0000313" key="2">
    <source>
        <dbReference type="Proteomes" id="UP001301958"/>
    </source>
</evidence>
<keyword evidence="2" id="KW-1185">Reference proteome</keyword>
<dbReference type="AlphaFoldDB" id="A0AAN7BZD5"/>
<evidence type="ECO:0000313" key="1">
    <source>
        <dbReference type="EMBL" id="KAK4232375.1"/>
    </source>
</evidence>
<dbReference type="EMBL" id="MU865288">
    <property type="protein sequence ID" value="KAK4232375.1"/>
    <property type="molecule type" value="Genomic_DNA"/>
</dbReference>
<name>A0AAN7BZD5_9PEZI</name>
<reference evidence="1" key="2">
    <citation type="submission" date="2023-05" db="EMBL/GenBank/DDBJ databases">
        <authorList>
            <consortium name="Lawrence Berkeley National Laboratory"/>
            <person name="Steindorff A."/>
            <person name="Hensen N."/>
            <person name="Bonometti L."/>
            <person name="Westerberg I."/>
            <person name="Brannstrom I.O."/>
            <person name="Guillou S."/>
            <person name="Cros-Aarteil S."/>
            <person name="Calhoun S."/>
            <person name="Haridas S."/>
            <person name="Kuo A."/>
            <person name="Mondo S."/>
            <person name="Pangilinan J."/>
            <person name="Riley R."/>
            <person name="Labutti K."/>
            <person name="Andreopoulos B."/>
            <person name="Lipzen A."/>
            <person name="Chen C."/>
            <person name="Yanf M."/>
            <person name="Daum C."/>
            <person name="Ng V."/>
            <person name="Clum A."/>
            <person name="Ohm R."/>
            <person name="Martin F."/>
            <person name="Silar P."/>
            <person name="Natvig D."/>
            <person name="Lalanne C."/>
            <person name="Gautier V."/>
            <person name="Ament-Velasquez S.L."/>
            <person name="Kruys A."/>
            <person name="Hutchinson M.I."/>
            <person name="Powell A.J."/>
            <person name="Barry K."/>
            <person name="Miller A.N."/>
            <person name="Grigoriev I.V."/>
            <person name="Debuchy R."/>
            <person name="Gladieux P."/>
            <person name="Thoren M.H."/>
            <person name="Johannesson H."/>
        </authorList>
    </citation>
    <scope>NUCLEOTIDE SEQUENCE</scope>
    <source>
        <strain evidence="1">CBS 990.96</strain>
    </source>
</reference>
<dbReference type="Proteomes" id="UP001301958">
    <property type="component" value="Unassembled WGS sequence"/>
</dbReference>
<sequence length="218" mass="25294">MAYSLKKFIGLSWKEFLSPRDGNHVSSYFKQQSRSFLILHRPHSQPEAVTRHCLNRLNTPSNNENNFGRHFCLQKLGWFNESRPMLYHDRDQCTICAKPPITKPQRSMRRLLREFMETRKQQLSALVLEHTNPHRALCGGPPLLTLFTFPSEVVVFYFSVSFFPNSTLLLFNILQQSFSSDFPRIRQISSDPHPNFCTTTAVSSYSTPFFRSSGPDSR</sequence>
<organism evidence="1 2">
    <name type="scientific">Podospora fimiseda</name>
    <dbReference type="NCBI Taxonomy" id="252190"/>
    <lineage>
        <taxon>Eukaryota</taxon>
        <taxon>Fungi</taxon>
        <taxon>Dikarya</taxon>
        <taxon>Ascomycota</taxon>
        <taxon>Pezizomycotina</taxon>
        <taxon>Sordariomycetes</taxon>
        <taxon>Sordariomycetidae</taxon>
        <taxon>Sordariales</taxon>
        <taxon>Podosporaceae</taxon>
        <taxon>Podospora</taxon>
    </lineage>
</organism>
<protein>
    <submittedName>
        <fullName evidence="1">Uncharacterized protein</fullName>
    </submittedName>
</protein>
<gene>
    <name evidence="1" type="ORF">QBC38DRAFT_95060</name>
</gene>
<comment type="caution">
    <text evidence="1">The sequence shown here is derived from an EMBL/GenBank/DDBJ whole genome shotgun (WGS) entry which is preliminary data.</text>
</comment>
<proteinExistence type="predicted"/>